<reference evidence="3 4" key="2">
    <citation type="journal article" date="2011" name="Mol. Biol. Evol.">
        <title>Unity in variety--the pan-genome of the Chlamydiae.</title>
        <authorList>
            <person name="Collingro A."/>
            <person name="Tischler P."/>
            <person name="Weinmaier T."/>
            <person name="Penz T."/>
            <person name="Heinz E."/>
            <person name="Brunham R.C."/>
            <person name="Read T.D."/>
            <person name="Bavoil P.M."/>
            <person name="Sachse K."/>
            <person name="Kahane S."/>
            <person name="Friedman M.G."/>
            <person name="Rattei T."/>
            <person name="Myers G.S."/>
            <person name="Horn M."/>
        </authorList>
    </citation>
    <scope>NUCLEOTIDE SEQUENCE [LARGE SCALE GENOMIC DNA]</scope>
    <source>
        <strain evidence="4">ATCC VR-1471 / Z</strain>
    </source>
</reference>
<feature type="signal peptide" evidence="1">
    <location>
        <begin position="1"/>
        <end position="19"/>
    </location>
</feature>
<evidence type="ECO:0000256" key="1">
    <source>
        <dbReference type="SAM" id="SignalP"/>
    </source>
</evidence>
<feature type="domain" description="Sialidase" evidence="2">
    <location>
        <begin position="49"/>
        <end position="329"/>
    </location>
</feature>
<reference key="1">
    <citation type="journal article" date="2011" name="Mol. Biol. Evol.">
        <title>Unity in variety -- the pan-genome of the Chlamydiae.</title>
        <authorList>
            <person name="Collingro A."/>
            <person name="Tischler P."/>
            <person name="Weinmaier T."/>
            <person name="Penz T."/>
            <person name="Heinz E."/>
            <person name="Brunham R.C."/>
            <person name="Read T.D."/>
            <person name="Bavoil P.M."/>
            <person name="Sachse K."/>
            <person name="Kahane S."/>
            <person name="Friedman M.G."/>
            <person name="Rattei T."/>
            <person name="Myers G.S.A."/>
            <person name="Horn M."/>
        </authorList>
    </citation>
    <scope>NUCLEOTIDE SEQUENCE</scope>
    <source>
        <strain>Z</strain>
    </source>
</reference>
<gene>
    <name evidence="3" type="primary">p0048D08.129</name>
    <name evidence="3" type="ordered locus">SNE_A21550</name>
</gene>
<evidence type="ECO:0000259" key="2">
    <source>
        <dbReference type="Pfam" id="PF13088"/>
    </source>
</evidence>
<dbReference type="PANTHER" id="PTHR43752:SF2">
    <property type="entry name" value="BNR_ASP-BOX REPEAT FAMILY PROTEIN"/>
    <property type="match status" value="1"/>
</dbReference>
<name>F8L402_SIMNZ</name>
<organism evidence="3 4">
    <name type="scientific">Simkania negevensis (strain ATCC VR-1471 / DSM 27360 / Z)</name>
    <dbReference type="NCBI Taxonomy" id="331113"/>
    <lineage>
        <taxon>Bacteria</taxon>
        <taxon>Pseudomonadati</taxon>
        <taxon>Chlamydiota</taxon>
        <taxon>Chlamydiia</taxon>
        <taxon>Parachlamydiales</taxon>
        <taxon>Simkaniaceae</taxon>
        <taxon>Simkania</taxon>
    </lineage>
</organism>
<dbReference type="AlphaFoldDB" id="F8L402"/>
<dbReference type="eggNOG" id="COG4409">
    <property type="taxonomic scope" value="Bacteria"/>
</dbReference>
<proteinExistence type="predicted"/>
<dbReference type="SUPFAM" id="SSF50939">
    <property type="entry name" value="Sialidases"/>
    <property type="match status" value="1"/>
</dbReference>
<dbReference type="Pfam" id="PF13088">
    <property type="entry name" value="BNR_2"/>
    <property type="match status" value="1"/>
</dbReference>
<dbReference type="HOGENOM" id="CLU_007128_1_0_0"/>
<evidence type="ECO:0000313" key="4">
    <source>
        <dbReference type="Proteomes" id="UP000000496"/>
    </source>
</evidence>
<dbReference type="eggNOG" id="COG4692">
    <property type="taxonomic scope" value="Bacteria"/>
</dbReference>
<protein>
    <submittedName>
        <fullName evidence="3">Alpha-rhamnosidase-like protein</fullName>
    </submittedName>
</protein>
<evidence type="ECO:0000313" key="3">
    <source>
        <dbReference type="EMBL" id="CCB90032.1"/>
    </source>
</evidence>
<dbReference type="EMBL" id="FR872582">
    <property type="protein sequence ID" value="CCB90032.1"/>
    <property type="molecule type" value="Genomic_DNA"/>
</dbReference>
<dbReference type="KEGG" id="sng:SNE_A21550"/>
<dbReference type="InterPro" id="IPR036278">
    <property type="entry name" value="Sialidase_sf"/>
</dbReference>
<accession>F8L402</accession>
<dbReference type="STRING" id="331113.SNE_A21550"/>
<keyword evidence="1" id="KW-0732">Signal</keyword>
<dbReference type="Gene3D" id="2.120.10.10">
    <property type="match status" value="1"/>
</dbReference>
<dbReference type="Proteomes" id="UP000000496">
    <property type="component" value="Chromosome gsn.131"/>
</dbReference>
<dbReference type="InterPro" id="IPR011040">
    <property type="entry name" value="Sialidase"/>
</dbReference>
<dbReference type="PANTHER" id="PTHR43752">
    <property type="entry name" value="BNR/ASP-BOX REPEAT FAMILY PROTEIN"/>
    <property type="match status" value="1"/>
</dbReference>
<dbReference type="CDD" id="cd15482">
    <property type="entry name" value="Sialidase_non-viral"/>
    <property type="match status" value="1"/>
</dbReference>
<keyword evidence="4" id="KW-1185">Reference proteome</keyword>
<feature type="chain" id="PRO_5003379187" evidence="1">
    <location>
        <begin position="20"/>
        <end position="348"/>
    </location>
</feature>
<sequence length="348" mass="39273">MRNLQFLFLMIFSVLRASGQTLLVDEFLFSNAPFESCHASTLTETEEGLIVAYFAGSKEGNSDVSIYLSRQCDNKWQAPVKVIEDWGAPTWNPVLFTMPSGKILLFYKAGYDPTRWSGFLTSSIDAGQTWSRPFLLPGGILGPVKNKPLLLQDGRLLCGSSIQSYLNWACSFEWTRDEGLTWERSNPIPYFEERRAPFFPDKKSASKDRPIGVIQPTFWTEDGQHITMLCRSRRIGWICKATSSDGGRTWTRAYPTELPNPDSGFDAVRMFDGRIALVYNHSKTKRTPLNLALSIDGGETWKDVLVLEDGPGSFAYPAIIQTQDGLLHITYTWNRKHIKHIALDPTSL</sequence>